<dbReference type="PANTHER" id="PTHR43394:SF1">
    <property type="entry name" value="ATP-BINDING CASSETTE SUB-FAMILY B MEMBER 10, MITOCHONDRIAL"/>
    <property type="match status" value="1"/>
</dbReference>
<dbReference type="PROSITE" id="PS00211">
    <property type="entry name" value="ABC_TRANSPORTER_1"/>
    <property type="match status" value="1"/>
</dbReference>
<reference evidence="15" key="1">
    <citation type="journal article" date="2014" name="Genome Announc.">
        <title>Draft Genome Sequence of Lactobacillus oryzae Strain SG293T.</title>
        <authorList>
            <person name="Tanizawa Y."/>
            <person name="Fujisawa T."/>
            <person name="Mochizuki T."/>
            <person name="Kaminuma E."/>
            <person name="Nakamura Y."/>
            <person name="Tohno M."/>
        </authorList>
    </citation>
    <scope>NUCLEOTIDE SEQUENCE [LARGE SCALE GENOMIC DNA]</scope>
    <source>
        <strain evidence="15">SG293</strain>
    </source>
</reference>
<dbReference type="PROSITE" id="PS50893">
    <property type="entry name" value="ABC_TRANSPORTER_2"/>
    <property type="match status" value="1"/>
</dbReference>
<dbReference type="GO" id="GO:0008559">
    <property type="term" value="F:ABC-type xenobiotic transporter activity"/>
    <property type="evidence" value="ECO:0007669"/>
    <property type="project" value="UniProtKB-EC"/>
</dbReference>
<dbReference type="SUPFAM" id="SSF52540">
    <property type="entry name" value="P-loop containing nucleoside triphosphate hydrolases"/>
    <property type="match status" value="1"/>
</dbReference>
<dbReference type="GO" id="GO:0015421">
    <property type="term" value="F:ABC-type oligopeptide transporter activity"/>
    <property type="evidence" value="ECO:0007669"/>
    <property type="project" value="TreeGrafter"/>
</dbReference>
<dbReference type="GO" id="GO:0005886">
    <property type="term" value="C:plasma membrane"/>
    <property type="evidence" value="ECO:0007669"/>
    <property type="project" value="UniProtKB-SubCell"/>
</dbReference>
<dbReference type="STRING" id="1291743.LOSG293_230030"/>
<dbReference type="Proteomes" id="UP000028700">
    <property type="component" value="Unassembled WGS sequence"/>
</dbReference>
<comment type="subcellular location">
    <subcellularLocation>
        <location evidence="1">Cell membrane</location>
        <topology evidence="1">Multi-pass membrane protein</topology>
    </subcellularLocation>
</comment>
<dbReference type="PROSITE" id="PS50929">
    <property type="entry name" value="ABC_TM1F"/>
    <property type="match status" value="1"/>
</dbReference>
<dbReference type="InterPro" id="IPR027417">
    <property type="entry name" value="P-loop_NTPase"/>
</dbReference>
<evidence type="ECO:0000256" key="9">
    <source>
        <dbReference type="ARBA" id="ARBA00059943"/>
    </source>
</evidence>
<protein>
    <recommendedName>
        <fullName evidence="11">Multidrug resistance ABC transporter ATP-binding and permease protein</fullName>
        <ecNumber evidence="2">7.6.2.2</ecNumber>
    </recommendedName>
</protein>
<evidence type="ECO:0000256" key="1">
    <source>
        <dbReference type="ARBA" id="ARBA00004651"/>
    </source>
</evidence>
<feature type="transmembrane region" description="Helical" evidence="12">
    <location>
        <begin position="256"/>
        <end position="274"/>
    </location>
</feature>
<dbReference type="InterPro" id="IPR011527">
    <property type="entry name" value="ABC1_TM_dom"/>
</dbReference>
<dbReference type="PANTHER" id="PTHR43394">
    <property type="entry name" value="ATP-DEPENDENT PERMEASE MDL1, MITOCHONDRIAL"/>
    <property type="match status" value="1"/>
</dbReference>
<dbReference type="Gene3D" id="3.40.50.300">
    <property type="entry name" value="P-loop containing nucleotide triphosphate hydrolases"/>
    <property type="match status" value="1"/>
</dbReference>
<comment type="function">
    <text evidence="9">Efflux transporter for a variety of amphiphilic cationic compounds, including antibiotics.</text>
</comment>
<feature type="transmembrane region" description="Helical" evidence="12">
    <location>
        <begin position="167"/>
        <end position="184"/>
    </location>
</feature>
<keyword evidence="16" id="KW-1185">Reference proteome</keyword>
<keyword evidence="4" id="KW-0547">Nucleotide-binding</keyword>
<feature type="domain" description="ABC transmembrane type-1" evidence="14">
    <location>
        <begin position="30"/>
        <end position="309"/>
    </location>
</feature>
<dbReference type="CDD" id="cd07346">
    <property type="entry name" value="ABC_6TM_exporters"/>
    <property type="match status" value="1"/>
</dbReference>
<evidence type="ECO:0000313" key="15">
    <source>
        <dbReference type="EMBL" id="GAK48255.1"/>
    </source>
</evidence>
<keyword evidence="3 12" id="KW-0812">Transmembrane</keyword>
<accession>A0A081BJN7</accession>
<comment type="similarity">
    <text evidence="10">Belongs to the ABC transporter superfamily. Multidrug exporter LmrA (TC 3.A.1.117.1) family.</text>
</comment>
<dbReference type="InterPro" id="IPR036640">
    <property type="entry name" value="ABC1_TM_sf"/>
</dbReference>
<keyword evidence="7 12" id="KW-0472">Membrane</keyword>
<comment type="catalytic activity">
    <reaction evidence="8">
        <text>ATP + H2O + xenobioticSide 1 = ADP + phosphate + xenobioticSide 2.</text>
        <dbReference type="EC" id="7.6.2.2"/>
    </reaction>
</comment>
<dbReference type="Pfam" id="PF00005">
    <property type="entry name" value="ABC_tran"/>
    <property type="match status" value="1"/>
</dbReference>
<evidence type="ECO:0000256" key="2">
    <source>
        <dbReference type="ARBA" id="ARBA00012191"/>
    </source>
</evidence>
<evidence type="ECO:0000313" key="16">
    <source>
        <dbReference type="Proteomes" id="UP000028700"/>
    </source>
</evidence>
<dbReference type="Pfam" id="PF00664">
    <property type="entry name" value="ABC_membrane"/>
    <property type="match status" value="1"/>
</dbReference>
<gene>
    <name evidence="15" type="ORF">LOSG293_230030</name>
</gene>
<dbReference type="eggNOG" id="COG1132">
    <property type="taxonomic scope" value="Bacteria"/>
</dbReference>
<evidence type="ECO:0000256" key="4">
    <source>
        <dbReference type="ARBA" id="ARBA00022741"/>
    </source>
</evidence>
<dbReference type="InterPro" id="IPR039421">
    <property type="entry name" value="Type_1_exporter"/>
</dbReference>
<name>A0A081BJN7_9LACO</name>
<dbReference type="Gene3D" id="1.20.1560.10">
    <property type="entry name" value="ABC transporter type 1, transmembrane domain"/>
    <property type="match status" value="1"/>
</dbReference>
<evidence type="ECO:0000256" key="6">
    <source>
        <dbReference type="ARBA" id="ARBA00022989"/>
    </source>
</evidence>
<evidence type="ECO:0000256" key="7">
    <source>
        <dbReference type="ARBA" id="ARBA00023136"/>
    </source>
</evidence>
<keyword evidence="6 12" id="KW-1133">Transmembrane helix</keyword>
<feature type="transmembrane region" description="Helical" evidence="12">
    <location>
        <begin position="62"/>
        <end position="83"/>
    </location>
</feature>
<evidence type="ECO:0000259" key="13">
    <source>
        <dbReference type="PROSITE" id="PS50893"/>
    </source>
</evidence>
<dbReference type="FunFam" id="3.40.50.300:FF:000218">
    <property type="entry name" value="Multidrug ABC transporter ATP-binding protein"/>
    <property type="match status" value="1"/>
</dbReference>
<sequence>MQNKEVTMLNMFRYVFSSVLKSRLLLFVNVLALILITGFQFIMPQFTQYIIDKVIPRGDYHLLTRTIGLLLLAAIILGLLNYFSTYYMGVMSQNAITRLRNSLYNHIINQDTYFFESRKTGDLMVRLTSDINNLQSLISPNMLSMIGNMFTFVGVLIFIIYVNWQMALAVSLTFPLMFVIYRVFRNRIRTSFMNARAAQSKMSNQMQNTLTRIDLIKGYTAEETEEQRFSEYANENRDYTISATWNQAVFGPLIDFVNYLGTSIILALGAYFVIKHQLTIGQLVAYLSYVALLQNPIQSFTRLLNQLQQSLVSYGRITDILKVQPVIINAPTAVPFPEFKEQLAFDHVSFTYPVKSEEEKHLVAINDVSFTIPHSNTVALVGHSGAGKSTIVKLIDRLYDIDSGKITIDGINLRDIELSSLRQHIAIVSQDVDLVDGTIKENMMYGTANATDADIARVAELADIATFVSSLPDGYDTQVGERGMRLSGGQKQRIAIARALLKDAPIIILDEATSALDNESEKAIQHAMDHLIEDRTSLVIAHRLSTVHNADTILAMDHGTIIESGTHEELMQRNGYYRQLYDAQFE</sequence>
<dbReference type="EC" id="7.6.2.2" evidence="2"/>
<dbReference type="InterPro" id="IPR003439">
    <property type="entry name" value="ABC_transporter-like_ATP-bd"/>
</dbReference>
<feature type="transmembrane region" description="Helical" evidence="12">
    <location>
        <begin position="142"/>
        <end position="161"/>
    </location>
</feature>
<evidence type="ECO:0000256" key="10">
    <source>
        <dbReference type="ARBA" id="ARBA00061674"/>
    </source>
</evidence>
<proteinExistence type="inferred from homology"/>
<dbReference type="AlphaFoldDB" id="A0A081BJN7"/>
<evidence type="ECO:0000259" key="14">
    <source>
        <dbReference type="PROSITE" id="PS50929"/>
    </source>
</evidence>
<evidence type="ECO:0000256" key="3">
    <source>
        <dbReference type="ARBA" id="ARBA00022692"/>
    </source>
</evidence>
<dbReference type="InterPro" id="IPR003593">
    <property type="entry name" value="AAA+_ATPase"/>
</dbReference>
<comment type="caution">
    <text evidence="15">The sequence shown here is derived from an EMBL/GenBank/DDBJ whole genome shotgun (WGS) entry which is preliminary data.</text>
</comment>
<organism evidence="15 16">
    <name type="scientific">Secundilactobacillus oryzae JCM 18671</name>
    <dbReference type="NCBI Taxonomy" id="1291743"/>
    <lineage>
        <taxon>Bacteria</taxon>
        <taxon>Bacillati</taxon>
        <taxon>Bacillota</taxon>
        <taxon>Bacilli</taxon>
        <taxon>Lactobacillales</taxon>
        <taxon>Lactobacillaceae</taxon>
        <taxon>Secundilactobacillus</taxon>
    </lineage>
</organism>
<evidence type="ECO:0000256" key="12">
    <source>
        <dbReference type="SAM" id="Phobius"/>
    </source>
</evidence>
<evidence type="ECO:0000256" key="5">
    <source>
        <dbReference type="ARBA" id="ARBA00022840"/>
    </source>
</evidence>
<feature type="domain" description="ABC transporter" evidence="13">
    <location>
        <begin position="343"/>
        <end position="583"/>
    </location>
</feature>
<dbReference type="InterPro" id="IPR017871">
    <property type="entry name" value="ABC_transporter-like_CS"/>
</dbReference>
<keyword evidence="5" id="KW-0067">ATP-binding</keyword>
<dbReference type="EMBL" id="BBJM01000023">
    <property type="protein sequence ID" value="GAK48255.1"/>
    <property type="molecule type" value="Genomic_DNA"/>
</dbReference>
<dbReference type="SMART" id="SM00382">
    <property type="entry name" value="AAA"/>
    <property type="match status" value="1"/>
</dbReference>
<feature type="transmembrane region" description="Helical" evidence="12">
    <location>
        <begin position="20"/>
        <end position="42"/>
    </location>
</feature>
<dbReference type="GO" id="GO:0005524">
    <property type="term" value="F:ATP binding"/>
    <property type="evidence" value="ECO:0007669"/>
    <property type="project" value="UniProtKB-KW"/>
</dbReference>
<evidence type="ECO:0000256" key="8">
    <source>
        <dbReference type="ARBA" id="ARBA00034018"/>
    </source>
</evidence>
<evidence type="ECO:0000256" key="11">
    <source>
        <dbReference type="ARBA" id="ARBA00072598"/>
    </source>
</evidence>
<dbReference type="SUPFAM" id="SSF90123">
    <property type="entry name" value="ABC transporter transmembrane region"/>
    <property type="match status" value="1"/>
</dbReference>
<dbReference type="GO" id="GO:0016887">
    <property type="term" value="F:ATP hydrolysis activity"/>
    <property type="evidence" value="ECO:0007669"/>
    <property type="project" value="InterPro"/>
</dbReference>